<reference evidence="1 2" key="1">
    <citation type="submission" date="2020-08" db="EMBL/GenBank/DDBJ databases">
        <title>Genomic Encyclopedia of Type Strains, Phase IV (KMG-IV): sequencing the most valuable type-strain genomes for metagenomic binning, comparative biology and taxonomic classification.</title>
        <authorList>
            <person name="Goeker M."/>
        </authorList>
    </citation>
    <scope>NUCLEOTIDE SEQUENCE [LARGE SCALE GENOMIC DNA]</scope>
    <source>
        <strain evidence="1 2">DSM 17976</strain>
    </source>
</reference>
<proteinExistence type="predicted"/>
<dbReference type="Proteomes" id="UP000541352">
    <property type="component" value="Unassembled WGS sequence"/>
</dbReference>
<dbReference type="EMBL" id="JACIBY010000010">
    <property type="protein sequence ID" value="MBB3840276.1"/>
    <property type="molecule type" value="Genomic_DNA"/>
</dbReference>
<name>A0A7W5ZNT7_9BACT</name>
<sequence length="205" mass="23958">METVITFTPIKISQSDLLDFAMTSGVAQQTKVRAVKCRPEYDPKNDYWKRLRDRITKMHSREEPLTVLDELCTLVPDSKKANYTRAVEVYKRFLRGKTIEWFKPIHRIWRHGELEVSINPELGLVINGTPHVIKLYFREEKLSKDKTAGIIQLMETTLEGYHPEETVYSVLDVPNNKLLTKNQKHDLMPLIRAHALAFVQIYHEL</sequence>
<dbReference type="RefSeq" id="WP_183977152.1">
    <property type="nucleotide sequence ID" value="NZ_JACIBY010000010.1"/>
</dbReference>
<keyword evidence="2" id="KW-1185">Reference proteome</keyword>
<protein>
    <submittedName>
        <fullName evidence="1">Uncharacterized protein</fullName>
    </submittedName>
</protein>
<organism evidence="1 2">
    <name type="scientific">Runella defluvii</name>
    <dbReference type="NCBI Taxonomy" id="370973"/>
    <lineage>
        <taxon>Bacteria</taxon>
        <taxon>Pseudomonadati</taxon>
        <taxon>Bacteroidota</taxon>
        <taxon>Cytophagia</taxon>
        <taxon>Cytophagales</taxon>
        <taxon>Spirosomataceae</taxon>
        <taxon>Runella</taxon>
    </lineage>
</organism>
<comment type="caution">
    <text evidence="1">The sequence shown here is derived from an EMBL/GenBank/DDBJ whole genome shotgun (WGS) entry which is preliminary data.</text>
</comment>
<accession>A0A7W5ZNT7</accession>
<evidence type="ECO:0000313" key="2">
    <source>
        <dbReference type="Proteomes" id="UP000541352"/>
    </source>
</evidence>
<evidence type="ECO:0000313" key="1">
    <source>
        <dbReference type="EMBL" id="MBB3840276.1"/>
    </source>
</evidence>
<dbReference type="AlphaFoldDB" id="A0A7W5ZNT7"/>
<gene>
    <name evidence="1" type="ORF">FHS57_004296</name>
</gene>